<dbReference type="Proteomes" id="UP000694569">
    <property type="component" value="Unplaced"/>
</dbReference>
<dbReference type="GO" id="GO:0050852">
    <property type="term" value="P:T cell receptor signaling pathway"/>
    <property type="evidence" value="ECO:0007669"/>
    <property type="project" value="TreeGrafter"/>
</dbReference>
<name>A0A8C5MN54_9ANUR</name>
<reference evidence="10" key="1">
    <citation type="submission" date="2025-08" db="UniProtKB">
        <authorList>
            <consortium name="Ensembl"/>
        </authorList>
    </citation>
    <scope>IDENTIFICATION</scope>
</reference>
<comment type="subcellular location">
    <subcellularLocation>
        <location evidence="1">Membrane</location>
        <topology evidence="1">Single-pass type I membrane protein</topology>
    </subcellularLocation>
</comment>
<organism evidence="10 11">
    <name type="scientific">Leptobrachium leishanense</name>
    <name type="common">Leishan spiny toad</name>
    <dbReference type="NCBI Taxonomy" id="445787"/>
    <lineage>
        <taxon>Eukaryota</taxon>
        <taxon>Metazoa</taxon>
        <taxon>Chordata</taxon>
        <taxon>Craniata</taxon>
        <taxon>Vertebrata</taxon>
        <taxon>Euteleostomi</taxon>
        <taxon>Amphibia</taxon>
        <taxon>Batrachia</taxon>
        <taxon>Anura</taxon>
        <taxon>Pelobatoidea</taxon>
        <taxon>Megophryidae</taxon>
        <taxon>Leptobrachium</taxon>
    </lineage>
</organism>
<evidence type="ECO:0000256" key="1">
    <source>
        <dbReference type="ARBA" id="ARBA00004479"/>
    </source>
</evidence>
<keyword evidence="2 9" id="KW-0812">Transmembrane</keyword>
<keyword evidence="11" id="KW-1185">Reference proteome</keyword>
<evidence type="ECO:0000313" key="11">
    <source>
        <dbReference type="Proteomes" id="UP000694569"/>
    </source>
</evidence>
<evidence type="ECO:0000256" key="7">
    <source>
        <dbReference type="ARBA" id="ARBA00023180"/>
    </source>
</evidence>
<keyword evidence="3" id="KW-0732">Signal</keyword>
<proteinExistence type="predicted"/>
<dbReference type="InterPro" id="IPR040216">
    <property type="entry name" value="CTLA4/CD28"/>
</dbReference>
<evidence type="ECO:0000256" key="6">
    <source>
        <dbReference type="ARBA" id="ARBA00023157"/>
    </source>
</evidence>
<dbReference type="PANTHER" id="PTHR11494:SF7">
    <property type="entry name" value="T-CELL-SPECIFIC SURFACE GLYCOPROTEIN CD28"/>
    <property type="match status" value="1"/>
</dbReference>
<dbReference type="PANTHER" id="PTHR11494">
    <property type="entry name" value="CYTOTOXIC T-LYMPHOCYTE PROTEIN"/>
    <property type="match status" value="1"/>
</dbReference>
<feature type="transmembrane region" description="Helical" evidence="9">
    <location>
        <begin position="169"/>
        <end position="193"/>
    </location>
</feature>
<dbReference type="Ensembl" id="ENSLLET00000017331.1">
    <property type="protein sequence ID" value="ENSLLEP00000016697.1"/>
    <property type="gene ID" value="ENSLLEG00000010533.1"/>
</dbReference>
<evidence type="ECO:0000256" key="4">
    <source>
        <dbReference type="ARBA" id="ARBA00022989"/>
    </source>
</evidence>
<dbReference type="GO" id="GO:0009897">
    <property type="term" value="C:external side of plasma membrane"/>
    <property type="evidence" value="ECO:0007669"/>
    <property type="project" value="TreeGrafter"/>
</dbReference>
<dbReference type="OrthoDB" id="8654606at2759"/>
<feature type="transmembrane region" description="Helical" evidence="9">
    <location>
        <begin position="12"/>
        <end position="32"/>
    </location>
</feature>
<evidence type="ECO:0000256" key="2">
    <source>
        <dbReference type="ARBA" id="ARBA00022692"/>
    </source>
</evidence>
<evidence type="ECO:0000313" key="10">
    <source>
        <dbReference type="Ensembl" id="ENSLLEP00000016697.1"/>
    </source>
</evidence>
<keyword evidence="8" id="KW-0393">Immunoglobulin domain</keyword>
<dbReference type="InterPro" id="IPR036179">
    <property type="entry name" value="Ig-like_dom_sf"/>
</dbReference>
<evidence type="ECO:0000256" key="9">
    <source>
        <dbReference type="SAM" id="Phobius"/>
    </source>
</evidence>
<dbReference type="AlphaFoldDB" id="A0A8C5MN54"/>
<evidence type="ECO:0000256" key="5">
    <source>
        <dbReference type="ARBA" id="ARBA00023136"/>
    </source>
</evidence>
<dbReference type="SUPFAM" id="SSF48726">
    <property type="entry name" value="Immunoglobulin"/>
    <property type="match status" value="1"/>
</dbReference>
<dbReference type="InterPro" id="IPR013783">
    <property type="entry name" value="Ig-like_fold"/>
</dbReference>
<sequence>MVIFPGVWMQLLYPRATMSLWVVLVIIVIPWVEGNECKADKNIYYVFNGTVTLNFHCDFSNAKLEYRVSLIKGVSKKNVVCHGSFNASHQPTQDNNCRIVPAKSNVTFYLTGLVENDTDIYYLHKEHMAPPPYVERFDNGTIVHVKANGLRPPPPPPPPIIQDTEQSRWPMLAAVVVLAVYSFIITIALFYTLQKGRKTRILQSEYINVAPYRQPKHHQPYTPTPRHAQVR</sequence>
<keyword evidence="5 9" id="KW-0472">Membrane</keyword>
<dbReference type="GeneTree" id="ENSGT00530000063873"/>
<accession>A0A8C5MN54</accession>
<evidence type="ECO:0000256" key="3">
    <source>
        <dbReference type="ARBA" id="ARBA00022729"/>
    </source>
</evidence>
<reference evidence="10" key="2">
    <citation type="submission" date="2025-09" db="UniProtKB">
        <authorList>
            <consortium name="Ensembl"/>
        </authorList>
    </citation>
    <scope>IDENTIFICATION</scope>
</reference>
<evidence type="ECO:0000256" key="8">
    <source>
        <dbReference type="ARBA" id="ARBA00023319"/>
    </source>
</evidence>
<protein>
    <submittedName>
        <fullName evidence="10">CD28 molecule</fullName>
    </submittedName>
</protein>
<gene>
    <name evidence="10" type="primary">CD28</name>
</gene>
<keyword evidence="4 9" id="KW-1133">Transmembrane helix</keyword>
<keyword evidence="6" id="KW-1015">Disulfide bond</keyword>
<keyword evidence="7" id="KW-0325">Glycoprotein</keyword>
<dbReference type="Gene3D" id="2.60.40.10">
    <property type="entry name" value="Immunoglobulins"/>
    <property type="match status" value="1"/>
</dbReference>
<dbReference type="GO" id="GO:0042129">
    <property type="term" value="P:regulation of T cell proliferation"/>
    <property type="evidence" value="ECO:0007669"/>
    <property type="project" value="InterPro"/>
</dbReference>